<organism evidence="1 2">
    <name type="scientific">Bursaphelenchus xylophilus</name>
    <name type="common">Pinewood nematode worm</name>
    <name type="synonym">Aphelenchoides xylophilus</name>
    <dbReference type="NCBI Taxonomy" id="6326"/>
    <lineage>
        <taxon>Eukaryota</taxon>
        <taxon>Metazoa</taxon>
        <taxon>Ecdysozoa</taxon>
        <taxon>Nematoda</taxon>
        <taxon>Chromadorea</taxon>
        <taxon>Rhabditida</taxon>
        <taxon>Tylenchina</taxon>
        <taxon>Tylenchomorpha</taxon>
        <taxon>Aphelenchoidea</taxon>
        <taxon>Aphelenchoididae</taxon>
        <taxon>Bursaphelenchus</taxon>
    </lineage>
</organism>
<reference evidence="1" key="1">
    <citation type="submission" date="2020-09" db="EMBL/GenBank/DDBJ databases">
        <authorList>
            <person name="Kikuchi T."/>
        </authorList>
    </citation>
    <scope>NUCLEOTIDE SEQUENCE</scope>
    <source>
        <strain evidence="1">Ka4C1</strain>
    </source>
</reference>
<dbReference type="Proteomes" id="UP000582659">
    <property type="component" value="Unassembled WGS sequence"/>
</dbReference>
<dbReference type="Proteomes" id="UP000659654">
    <property type="component" value="Unassembled WGS sequence"/>
</dbReference>
<protein>
    <submittedName>
        <fullName evidence="1">(pine wood nematode) hypothetical protein</fullName>
    </submittedName>
</protein>
<dbReference type="EMBL" id="CAJFDI010000005">
    <property type="protein sequence ID" value="CAD5233148.1"/>
    <property type="molecule type" value="Genomic_DNA"/>
</dbReference>
<dbReference type="AlphaFoldDB" id="A0A7I8XQK4"/>
<evidence type="ECO:0000313" key="1">
    <source>
        <dbReference type="EMBL" id="CAD5233148.1"/>
    </source>
</evidence>
<sequence length="181" mass="20251">MSGMLNQNPLSKSRNSVILMVKSGKIRKIAKIAYNFRPVDNCKLVSFDKPPLRGALTSLCAQRLPLHSVADRALPLESLATLRAARKTRYRAFYLLKPGSLCDREAARQRYPPPAKGRAPALPYINERPRASATFHQRKAARQRYVSSANFNRSTVFWTLPRPSASAQFAGALYNNIPKVP</sequence>
<name>A0A7I8XQK4_BURXY</name>
<proteinExistence type="predicted"/>
<accession>A0A7I8XQK4</accession>
<dbReference type="EMBL" id="CAJFCV020000005">
    <property type="protein sequence ID" value="CAG9126714.1"/>
    <property type="molecule type" value="Genomic_DNA"/>
</dbReference>
<keyword evidence="2" id="KW-1185">Reference proteome</keyword>
<gene>
    <name evidence="1" type="ORF">BXYJ_LOCUS13239</name>
</gene>
<evidence type="ECO:0000313" key="2">
    <source>
        <dbReference type="Proteomes" id="UP000659654"/>
    </source>
</evidence>
<comment type="caution">
    <text evidence="1">The sequence shown here is derived from an EMBL/GenBank/DDBJ whole genome shotgun (WGS) entry which is preliminary data.</text>
</comment>